<keyword evidence="1" id="KW-0805">Transcription regulation</keyword>
<dbReference type="InterPro" id="IPR001034">
    <property type="entry name" value="DeoR_HTH"/>
</dbReference>
<feature type="domain" description="HTH deoR-type" evidence="4">
    <location>
        <begin position="3"/>
        <end position="58"/>
    </location>
</feature>
<dbReference type="InterPro" id="IPR037171">
    <property type="entry name" value="NagB/RpiA_transferase-like"/>
</dbReference>
<dbReference type="PANTHER" id="PTHR30363">
    <property type="entry name" value="HTH-TYPE TRANSCRIPTIONAL REGULATOR SRLR-RELATED"/>
    <property type="match status" value="1"/>
</dbReference>
<dbReference type="PROSITE" id="PS00894">
    <property type="entry name" value="HTH_DEOR_1"/>
    <property type="match status" value="1"/>
</dbReference>
<dbReference type="PRINTS" id="PR00037">
    <property type="entry name" value="HTHLACR"/>
</dbReference>
<dbReference type="RefSeq" id="WP_168773885.1">
    <property type="nucleotide sequence ID" value="NZ_JAABNR010000004.1"/>
</dbReference>
<gene>
    <name evidence="5" type="ORF">GV832_05760</name>
</gene>
<dbReference type="InterPro" id="IPR018356">
    <property type="entry name" value="Tscrpt_reg_HTH_DeoR_CS"/>
</dbReference>
<dbReference type="PANTHER" id="PTHR30363:SF55">
    <property type="entry name" value="HTH-TYPE TRANSCRIPTIONAL REGULATOR ULAR"/>
    <property type="match status" value="1"/>
</dbReference>
<dbReference type="Proteomes" id="UP001193501">
    <property type="component" value="Unassembled WGS sequence"/>
</dbReference>
<dbReference type="GO" id="GO:0003700">
    <property type="term" value="F:DNA-binding transcription factor activity"/>
    <property type="evidence" value="ECO:0007669"/>
    <property type="project" value="InterPro"/>
</dbReference>
<evidence type="ECO:0000256" key="3">
    <source>
        <dbReference type="ARBA" id="ARBA00023163"/>
    </source>
</evidence>
<evidence type="ECO:0000313" key="6">
    <source>
        <dbReference type="Proteomes" id="UP001193501"/>
    </source>
</evidence>
<dbReference type="AlphaFoldDB" id="A0AAE5BTU5"/>
<dbReference type="SUPFAM" id="SSF100950">
    <property type="entry name" value="NagB/RpiA/CoA transferase-like"/>
    <property type="match status" value="1"/>
</dbReference>
<organism evidence="5 6">
    <name type="scientific">Stagnihabitans tardus</name>
    <dbReference type="NCBI Taxonomy" id="2699202"/>
    <lineage>
        <taxon>Bacteria</taxon>
        <taxon>Pseudomonadati</taxon>
        <taxon>Pseudomonadota</taxon>
        <taxon>Alphaproteobacteria</taxon>
        <taxon>Rhodobacterales</taxon>
        <taxon>Paracoccaceae</taxon>
        <taxon>Stagnihabitans</taxon>
    </lineage>
</organism>
<dbReference type="SUPFAM" id="SSF46785">
    <property type="entry name" value="Winged helix' DNA-binding domain"/>
    <property type="match status" value="1"/>
</dbReference>
<evidence type="ECO:0000313" key="5">
    <source>
        <dbReference type="EMBL" id="NBZ87081.1"/>
    </source>
</evidence>
<dbReference type="InterPro" id="IPR050313">
    <property type="entry name" value="Carb_Metab_HTH_regulators"/>
</dbReference>
<dbReference type="InterPro" id="IPR036390">
    <property type="entry name" value="WH_DNA-bd_sf"/>
</dbReference>
<keyword evidence="3" id="KW-0804">Transcription</keyword>
<keyword evidence="6" id="KW-1185">Reference proteome</keyword>
<dbReference type="GO" id="GO:0003677">
    <property type="term" value="F:DNA binding"/>
    <property type="evidence" value="ECO:0007669"/>
    <property type="project" value="UniProtKB-KW"/>
</dbReference>
<protein>
    <submittedName>
        <fullName evidence="5">DeoR family transcriptional regulator</fullName>
    </submittedName>
</protein>
<comment type="caution">
    <text evidence="5">The sequence shown here is derived from an EMBL/GenBank/DDBJ whole genome shotgun (WGS) entry which is preliminary data.</text>
</comment>
<dbReference type="Gene3D" id="3.40.50.1360">
    <property type="match status" value="1"/>
</dbReference>
<accession>A0AAE5BTU5</accession>
<dbReference type="InterPro" id="IPR036388">
    <property type="entry name" value="WH-like_DNA-bd_sf"/>
</dbReference>
<sequence>MLERERQQLILNRLKERGIVRVTDLVAVTGASVATLRRDLAKLEDTGQLRRVHGGAESVASGQTELTAPTFGASQTTNADLKQAIAARAALLCEDGASIILNAGSTTWFMAQRLRSHRMQVLTNSFPIAQELVAHSANRVVVPGGEVYREAGIILSPFDEDAIQHFAASMMFMSCYAMTPMGVIESDPLVARAEAKLLSRAEKLIILLDSTKFEARGNMVVCPLSRVHTVITDPGIPRAMREQLRSQGVEVLIADPAEAKLSAA</sequence>
<proteinExistence type="predicted"/>
<dbReference type="EMBL" id="JAABNR010000004">
    <property type="protein sequence ID" value="NBZ87081.1"/>
    <property type="molecule type" value="Genomic_DNA"/>
</dbReference>
<dbReference type="SMART" id="SM00420">
    <property type="entry name" value="HTH_DEOR"/>
    <property type="match status" value="1"/>
</dbReference>
<dbReference type="Gene3D" id="1.10.10.10">
    <property type="entry name" value="Winged helix-like DNA-binding domain superfamily/Winged helix DNA-binding domain"/>
    <property type="match status" value="1"/>
</dbReference>
<evidence type="ECO:0000259" key="4">
    <source>
        <dbReference type="PROSITE" id="PS51000"/>
    </source>
</evidence>
<dbReference type="PROSITE" id="PS51000">
    <property type="entry name" value="HTH_DEOR_2"/>
    <property type="match status" value="1"/>
</dbReference>
<keyword evidence="2" id="KW-0238">DNA-binding</keyword>
<reference evidence="5" key="1">
    <citation type="submission" date="2020-01" db="EMBL/GenBank/DDBJ databases">
        <authorList>
            <person name="Chen W.-M."/>
        </authorList>
    </citation>
    <scope>NUCLEOTIDE SEQUENCE</scope>
    <source>
        <strain evidence="5">CYK-10</strain>
    </source>
</reference>
<evidence type="ECO:0000256" key="1">
    <source>
        <dbReference type="ARBA" id="ARBA00023015"/>
    </source>
</evidence>
<dbReference type="SMART" id="SM01134">
    <property type="entry name" value="DeoRC"/>
    <property type="match status" value="1"/>
</dbReference>
<name>A0AAE5BTU5_9RHOB</name>
<dbReference type="Pfam" id="PF00455">
    <property type="entry name" value="DeoRC"/>
    <property type="match status" value="1"/>
</dbReference>
<dbReference type="InterPro" id="IPR014036">
    <property type="entry name" value="DeoR-like_C"/>
</dbReference>
<evidence type="ECO:0000256" key="2">
    <source>
        <dbReference type="ARBA" id="ARBA00023125"/>
    </source>
</evidence>
<dbReference type="Pfam" id="PF08220">
    <property type="entry name" value="HTH_DeoR"/>
    <property type="match status" value="1"/>
</dbReference>